<gene>
    <name evidence="2" type="ORF">DN068_11060</name>
</gene>
<comment type="caution">
    <text evidence="2">The sequence shown here is derived from an EMBL/GenBank/DDBJ whole genome shotgun (WGS) entry which is preliminary data.</text>
</comment>
<accession>A0A2W2AHC1</accession>
<sequence>MQQPLKYFFLFCALLWQVCAYGQEESAPAGAGMGMESNFIVGKVLKHSEKFIAPIPDHSTAYEFNFVQQTYGTKDWQQRRKFPLVGFGFTYTHYGSDSILGNVFGIYPILQLPIIRGKRVEWTVRLGFGLGYATKHFERVPDWDTLNNAISSHINNFSTISTDIRYHINDHFDVQAGLNFSHVSNAALMQPNLGINMYGAHIGIRYFPVSAHPKKIYKDLPKLSNRWLFQGRIGLSFNQAGFTDGPMYPIYIASAYVSRRWLSKNKVFAGIDYSYHSNIYAFLRNNYIAIGDEKAHSWKSAIFVGNEFLFGRVGIMLQVGYYIKQADLKLDPYYEKLGGNLYLVQKEKGVLKELCLSALLKVHQTQAEFAEMGIGFGF</sequence>
<keyword evidence="3" id="KW-1185">Reference proteome</keyword>
<proteinExistence type="predicted"/>
<evidence type="ECO:0000313" key="2">
    <source>
        <dbReference type="EMBL" id="PZF72942.1"/>
    </source>
</evidence>
<dbReference type="Proteomes" id="UP000248745">
    <property type="component" value="Unassembled WGS sequence"/>
</dbReference>
<dbReference type="Pfam" id="PF09411">
    <property type="entry name" value="PagL"/>
    <property type="match status" value="1"/>
</dbReference>
<protein>
    <recommendedName>
        <fullName evidence="4">Acyloxyacyl hydrolase</fullName>
    </recommendedName>
</protein>
<organism evidence="2 3">
    <name type="scientific">Taibaiella soli</name>
    <dbReference type="NCBI Taxonomy" id="1649169"/>
    <lineage>
        <taxon>Bacteria</taxon>
        <taxon>Pseudomonadati</taxon>
        <taxon>Bacteroidota</taxon>
        <taxon>Chitinophagia</taxon>
        <taxon>Chitinophagales</taxon>
        <taxon>Chitinophagaceae</taxon>
        <taxon>Taibaiella</taxon>
    </lineage>
</organism>
<keyword evidence="1" id="KW-0732">Signal</keyword>
<dbReference type="AlphaFoldDB" id="A0A2W2AHC1"/>
<evidence type="ECO:0000256" key="1">
    <source>
        <dbReference type="SAM" id="SignalP"/>
    </source>
</evidence>
<feature type="signal peptide" evidence="1">
    <location>
        <begin position="1"/>
        <end position="22"/>
    </location>
</feature>
<dbReference type="OrthoDB" id="627554at2"/>
<evidence type="ECO:0000313" key="3">
    <source>
        <dbReference type="Proteomes" id="UP000248745"/>
    </source>
</evidence>
<dbReference type="InterPro" id="IPR018550">
    <property type="entry name" value="Lipid-A_deacylase-rel"/>
</dbReference>
<dbReference type="Gene3D" id="2.40.160.20">
    <property type="match status" value="1"/>
</dbReference>
<evidence type="ECO:0008006" key="4">
    <source>
        <dbReference type="Google" id="ProtNLM"/>
    </source>
</evidence>
<dbReference type="EMBL" id="QKTW01000016">
    <property type="protein sequence ID" value="PZF72942.1"/>
    <property type="molecule type" value="Genomic_DNA"/>
</dbReference>
<reference evidence="2 3" key="1">
    <citation type="submission" date="2018-06" db="EMBL/GenBank/DDBJ databases">
        <title>Mucibacter soli gen. nov., sp. nov., a new member of the family Chitinophagaceae producing mucin.</title>
        <authorList>
            <person name="Kim M.-K."/>
            <person name="Park S."/>
            <person name="Kim T.-S."/>
            <person name="Joung Y."/>
            <person name="Han J.-H."/>
            <person name="Kim S.B."/>
        </authorList>
    </citation>
    <scope>NUCLEOTIDE SEQUENCE [LARGE SCALE GENOMIC DNA]</scope>
    <source>
        <strain evidence="2 3">R1-15</strain>
    </source>
</reference>
<name>A0A2W2AHC1_9BACT</name>
<feature type="chain" id="PRO_5015867062" description="Acyloxyacyl hydrolase" evidence="1">
    <location>
        <begin position="23"/>
        <end position="378"/>
    </location>
</feature>